<evidence type="ECO:0000256" key="1">
    <source>
        <dbReference type="SAM" id="Phobius"/>
    </source>
</evidence>
<dbReference type="InterPro" id="IPR007047">
    <property type="entry name" value="Flp_Fap"/>
</dbReference>
<evidence type="ECO:0000313" key="3">
    <source>
        <dbReference type="Proteomes" id="UP000230390"/>
    </source>
</evidence>
<dbReference type="AlphaFoldDB" id="A0A2G8TLS4"/>
<dbReference type="EMBL" id="PDOC01000001">
    <property type="protein sequence ID" value="PIL47011.1"/>
    <property type="molecule type" value="Genomic_DNA"/>
</dbReference>
<comment type="caution">
    <text evidence="2">The sequence shown here is derived from an EMBL/GenBank/DDBJ whole genome shotgun (WGS) entry which is preliminary data.</text>
</comment>
<organism evidence="2 3">
    <name type="scientific">Massilia eurypsychrophila</name>
    <dbReference type="NCBI Taxonomy" id="1485217"/>
    <lineage>
        <taxon>Bacteria</taxon>
        <taxon>Pseudomonadati</taxon>
        <taxon>Pseudomonadota</taxon>
        <taxon>Betaproteobacteria</taxon>
        <taxon>Burkholderiales</taxon>
        <taxon>Oxalobacteraceae</taxon>
        <taxon>Telluria group</taxon>
        <taxon>Massilia</taxon>
    </lineage>
</organism>
<gene>
    <name evidence="2" type="ORF">CR105_02385</name>
</gene>
<dbReference type="Pfam" id="PF04964">
    <property type="entry name" value="Flp_Fap"/>
    <property type="match status" value="1"/>
</dbReference>
<evidence type="ECO:0000313" key="2">
    <source>
        <dbReference type="EMBL" id="PIL47011.1"/>
    </source>
</evidence>
<proteinExistence type="predicted"/>
<keyword evidence="1" id="KW-0472">Membrane</keyword>
<name>A0A2G8TLS4_9BURK</name>
<feature type="transmembrane region" description="Helical" evidence="1">
    <location>
        <begin position="20"/>
        <end position="41"/>
    </location>
</feature>
<reference evidence="2 3" key="1">
    <citation type="submission" date="2017-10" db="EMBL/GenBank/DDBJ databases">
        <title>Massilia psychrophilum sp. nov., a novel purple-pigmented bacterium isolated from Tianshan glacier, Xinjiang Municipality, China.</title>
        <authorList>
            <person name="Wang H."/>
        </authorList>
    </citation>
    <scope>NUCLEOTIDE SEQUENCE [LARGE SCALE GENOMIC DNA]</scope>
    <source>
        <strain evidence="2 3">JCM 30074</strain>
    </source>
</reference>
<sequence>MSKIISTVRAFVADEDGVTALEYGMLAAAIAAVIAATVMAIGPVIKDAFGDVLVAMGGTLPT</sequence>
<dbReference type="Proteomes" id="UP000230390">
    <property type="component" value="Unassembled WGS sequence"/>
</dbReference>
<dbReference type="RefSeq" id="WP_099786814.1">
    <property type="nucleotide sequence ID" value="NZ_JBHLYV010000100.1"/>
</dbReference>
<keyword evidence="1" id="KW-1133">Transmembrane helix</keyword>
<accession>A0A2G8TLS4</accession>
<protein>
    <submittedName>
        <fullName evidence="2">Flp family type IVb pilin</fullName>
    </submittedName>
</protein>
<keyword evidence="1" id="KW-0812">Transmembrane</keyword>
<keyword evidence="3" id="KW-1185">Reference proteome</keyword>